<keyword evidence="1" id="KW-0732">Signal</keyword>
<sequence>MRRLLLVWLCVCSFAVQAQQLPDWVSPEGLNDPHLGQVLDTANGIWLTPAMLVESLASAPHVLVGEKHDNPDHHRLQLWLLQKLHSNRSQGALLMEMIDPSQQAAADELQGRADNDDTVLHDKLDWSPGWDWNLYGPLVKWGLANPERLLGANLTKEEMRAIYQEPALETDVYSTEALQLLNETIATAHCGKMPEDQLPAMLAIQQGRDQRMAQQLLEAPTPALLLAGSYHVRKDLGVPLYWPADGPAVPLVVILVEAGAPLPDRTQADFIWLTAALPETDYCAQWE</sequence>
<name>A0ABQ1PZ11_9GAMM</name>
<accession>A0ABQ1PZ11</accession>
<dbReference type="CDD" id="cd14727">
    <property type="entry name" value="ChanN-like"/>
    <property type="match status" value="1"/>
</dbReference>
<dbReference type="SUPFAM" id="SSF159501">
    <property type="entry name" value="EreA/ChaN-like"/>
    <property type="match status" value="1"/>
</dbReference>
<protein>
    <recommendedName>
        <fullName evidence="2">Haem-binding uptake Tiki superfamily ChaN domain-containing protein</fullName>
    </recommendedName>
</protein>
<evidence type="ECO:0000313" key="4">
    <source>
        <dbReference type="Proteomes" id="UP000638188"/>
    </source>
</evidence>
<evidence type="ECO:0000259" key="2">
    <source>
        <dbReference type="Pfam" id="PF04187"/>
    </source>
</evidence>
<dbReference type="EMBL" id="BMFF01000006">
    <property type="protein sequence ID" value="GGD08126.1"/>
    <property type="molecule type" value="Genomic_DNA"/>
</dbReference>
<comment type="caution">
    <text evidence="3">The sequence shown here is derived from an EMBL/GenBank/DDBJ whole genome shotgun (WGS) entry which is preliminary data.</text>
</comment>
<feature type="chain" id="PRO_5045118229" description="Haem-binding uptake Tiki superfamily ChaN domain-containing protein" evidence="1">
    <location>
        <begin position="19"/>
        <end position="287"/>
    </location>
</feature>
<dbReference type="Pfam" id="PF04187">
    <property type="entry name" value="Cofac_haem_bdg"/>
    <property type="match status" value="1"/>
</dbReference>
<keyword evidence="4" id="KW-1185">Reference proteome</keyword>
<dbReference type="Proteomes" id="UP000638188">
    <property type="component" value="Unassembled WGS sequence"/>
</dbReference>
<feature type="signal peptide" evidence="1">
    <location>
        <begin position="1"/>
        <end position="18"/>
    </location>
</feature>
<evidence type="ECO:0000256" key="1">
    <source>
        <dbReference type="SAM" id="SignalP"/>
    </source>
</evidence>
<organism evidence="3 4">
    <name type="scientific">Halopseudomonas salina</name>
    <dbReference type="NCBI Taxonomy" id="1323744"/>
    <lineage>
        <taxon>Bacteria</taxon>
        <taxon>Pseudomonadati</taxon>
        <taxon>Pseudomonadota</taxon>
        <taxon>Gammaproteobacteria</taxon>
        <taxon>Pseudomonadales</taxon>
        <taxon>Pseudomonadaceae</taxon>
        <taxon>Halopseudomonas</taxon>
    </lineage>
</organism>
<feature type="domain" description="Haem-binding uptake Tiki superfamily ChaN" evidence="2">
    <location>
        <begin position="52"/>
        <end position="240"/>
    </location>
</feature>
<dbReference type="Gene3D" id="1.10.8.760">
    <property type="entry name" value="Haem-binding uptake, Tiki superfamily, ChaN, domain 2"/>
    <property type="match status" value="1"/>
</dbReference>
<dbReference type="Gene3D" id="3.40.50.11550">
    <property type="match status" value="1"/>
</dbReference>
<dbReference type="RefSeq" id="WP_150278716.1">
    <property type="nucleotide sequence ID" value="NZ_BMFF01000006.1"/>
</dbReference>
<reference evidence="4" key="1">
    <citation type="journal article" date="2019" name="Int. J. Syst. Evol. Microbiol.">
        <title>The Global Catalogue of Microorganisms (GCM) 10K type strain sequencing project: providing services to taxonomists for standard genome sequencing and annotation.</title>
        <authorList>
            <consortium name="The Broad Institute Genomics Platform"/>
            <consortium name="The Broad Institute Genome Sequencing Center for Infectious Disease"/>
            <person name="Wu L."/>
            <person name="Ma J."/>
        </authorList>
    </citation>
    <scope>NUCLEOTIDE SEQUENCE [LARGE SCALE GENOMIC DNA]</scope>
    <source>
        <strain evidence="4">CGMCC 1.12482</strain>
    </source>
</reference>
<dbReference type="PIRSF" id="PIRSF020419">
    <property type="entry name" value="Fe_uptake_reg_CjrA_prd"/>
    <property type="match status" value="1"/>
</dbReference>
<proteinExistence type="predicted"/>
<evidence type="ECO:0000313" key="3">
    <source>
        <dbReference type="EMBL" id="GGD08126.1"/>
    </source>
</evidence>
<dbReference type="InterPro" id="IPR007314">
    <property type="entry name" value="Cofac_haem-bd_dom"/>
</dbReference>
<gene>
    <name evidence="3" type="ORF">GCM10007418_28970</name>
</gene>
<dbReference type="InterPro" id="IPR016773">
    <property type="entry name" value="Fe3_uptake_reg_CjrA_prd"/>
</dbReference>